<comment type="caution">
    <text evidence="2">The sequence shown here is derived from an EMBL/GenBank/DDBJ whole genome shotgun (WGS) entry which is preliminary data.</text>
</comment>
<proteinExistence type="predicted"/>
<feature type="domain" description="DUF7710" evidence="1">
    <location>
        <begin position="202"/>
        <end position="284"/>
    </location>
</feature>
<organism evidence="2 3">
    <name type="scientific">Micromonospora lutea</name>
    <dbReference type="NCBI Taxonomy" id="419825"/>
    <lineage>
        <taxon>Bacteria</taxon>
        <taxon>Bacillati</taxon>
        <taxon>Actinomycetota</taxon>
        <taxon>Actinomycetes</taxon>
        <taxon>Micromonosporales</taxon>
        <taxon>Micromonosporaceae</taxon>
        <taxon>Micromonospora</taxon>
    </lineage>
</organism>
<dbReference type="EMBL" id="BOPB01000025">
    <property type="protein sequence ID" value="GIJ23566.1"/>
    <property type="molecule type" value="Genomic_DNA"/>
</dbReference>
<dbReference type="Pfam" id="PF24819">
    <property type="entry name" value="DUF7710"/>
    <property type="match status" value="1"/>
</dbReference>
<evidence type="ECO:0000313" key="3">
    <source>
        <dbReference type="Proteomes" id="UP000643165"/>
    </source>
</evidence>
<keyword evidence="3" id="KW-1185">Reference proteome</keyword>
<reference evidence="2 3" key="1">
    <citation type="submission" date="2021-01" db="EMBL/GenBank/DDBJ databases">
        <title>Whole genome shotgun sequence of Verrucosispora lutea NBRC 106530.</title>
        <authorList>
            <person name="Komaki H."/>
            <person name="Tamura T."/>
        </authorList>
    </citation>
    <scope>NUCLEOTIDE SEQUENCE [LARGE SCALE GENOMIC DNA]</scope>
    <source>
        <strain evidence="2 3">NBRC 106530</strain>
    </source>
</reference>
<sequence length="286" mass="31173">MYGRDEVAERLLLEAMAAVDGSLTRWRAECEGLRDRDAFTATGVMGAYSTILPADAVRDAASSVYAEIAHRLGWLELDRALSEAEYQQLSANISSWVSQDRTLPEVIETFGSPSLWIGGTNPLYPKTLAYTTADHDHDLICFHLWNAFANAAAETGLRGVYPDPVVLAVRHLPGKFPGAFSFTPKGLHRRPAVQRSPLRSTVWIFHGDRARYASGVFDTLDAGLAWAAERQVTGILAEYAGGGAYDLAVSEGRFTPSKAHHGTSDHVAAFSPGLRHVHLTDGHRDS</sequence>
<name>A0ABQ4J065_9ACTN</name>
<accession>A0ABQ4J065</accession>
<protein>
    <recommendedName>
        <fullName evidence="1">DUF7710 domain-containing protein</fullName>
    </recommendedName>
</protein>
<dbReference type="Proteomes" id="UP000643165">
    <property type="component" value="Unassembled WGS sequence"/>
</dbReference>
<dbReference type="InterPro" id="IPR056127">
    <property type="entry name" value="DUF7710"/>
</dbReference>
<evidence type="ECO:0000259" key="1">
    <source>
        <dbReference type="Pfam" id="PF24819"/>
    </source>
</evidence>
<evidence type="ECO:0000313" key="2">
    <source>
        <dbReference type="EMBL" id="GIJ23566.1"/>
    </source>
</evidence>
<gene>
    <name evidence="2" type="ORF">Vlu01_41900</name>
</gene>